<evidence type="ECO:0008006" key="4">
    <source>
        <dbReference type="Google" id="ProtNLM"/>
    </source>
</evidence>
<keyword evidence="3" id="KW-1185">Reference proteome</keyword>
<gene>
    <name evidence="2" type="ORF">TRFO_37530</name>
</gene>
<keyword evidence="1" id="KW-0472">Membrane</keyword>
<protein>
    <recommendedName>
        <fullName evidence="4">Transmembrane amino acid transporter protein</fullName>
    </recommendedName>
</protein>
<dbReference type="RefSeq" id="XP_068349449.1">
    <property type="nucleotide sequence ID" value="XM_068511480.1"/>
</dbReference>
<feature type="transmembrane region" description="Helical" evidence="1">
    <location>
        <begin position="22"/>
        <end position="44"/>
    </location>
</feature>
<evidence type="ECO:0000313" key="3">
    <source>
        <dbReference type="Proteomes" id="UP000179807"/>
    </source>
</evidence>
<feature type="transmembrane region" description="Helical" evidence="1">
    <location>
        <begin position="155"/>
        <end position="174"/>
    </location>
</feature>
<dbReference type="GeneID" id="94846184"/>
<reference evidence="2" key="1">
    <citation type="submission" date="2016-10" db="EMBL/GenBank/DDBJ databases">
        <authorList>
            <person name="Benchimol M."/>
            <person name="Almeida L.G."/>
            <person name="Vasconcelos A.T."/>
            <person name="Perreira-Neves A."/>
            <person name="Rosa I.A."/>
            <person name="Tasca T."/>
            <person name="Bogo M.R."/>
            <person name="de Souza W."/>
        </authorList>
    </citation>
    <scope>NUCLEOTIDE SEQUENCE [LARGE SCALE GENOMIC DNA]</scope>
    <source>
        <strain evidence="2">K</strain>
    </source>
</reference>
<dbReference type="EMBL" id="MLAK01001184">
    <property type="protein sequence ID" value="OHS96312.1"/>
    <property type="molecule type" value="Genomic_DNA"/>
</dbReference>
<keyword evidence="1" id="KW-0812">Transmembrane</keyword>
<name>A0A1J4JAY2_9EUKA</name>
<feature type="transmembrane region" description="Helical" evidence="1">
    <location>
        <begin position="97"/>
        <end position="125"/>
    </location>
</feature>
<dbReference type="Proteomes" id="UP000179807">
    <property type="component" value="Unassembled WGS sequence"/>
</dbReference>
<dbReference type="VEuPathDB" id="TrichDB:TRFO_37530"/>
<feature type="transmembrane region" description="Helical" evidence="1">
    <location>
        <begin position="398"/>
        <end position="420"/>
    </location>
</feature>
<sequence length="427" mass="48407">MIGGDLKVSEHRFQGRSRGSDYVLFPTSLVSNRVSMVTAIMLLLKIAISSDPFIVSPSINCGVVQALFITVLVFLMMQLSIHLYIRCWFFGLAYNYTDVWSCVFGSTFKFIPAFMNICIFFSYILYHTYEVYHYMQLFILELWPTAIAFVTDKWFIIYIVNTIAFLPAILASRLSKIKVIAFIGNFAALIALVFLVVVVVTHNGENGYKSPNELALFKSGKESTIAYINDVSEAFFIQSMLNLAFVDMVNPTMGRCTKSIWISGIIYACFFYLAWLCRSFIKGVDFTEDNVFYSFNVKIPAVAIGRIATYVLTITSCQFYVFYISSQFSVVFLKENVQDSAPAFIVGFCVLLFSIGINFVGEQALLYVDYIANFSFILLVFVLPSVYYLKLFKNSNKLLCALAILLMLIGFPLGLIVFYFSNSYNLT</sequence>
<feature type="transmembrane region" description="Helical" evidence="1">
    <location>
        <begin position="260"/>
        <end position="281"/>
    </location>
</feature>
<feature type="transmembrane region" description="Helical" evidence="1">
    <location>
        <begin position="180"/>
        <end position="200"/>
    </location>
</feature>
<feature type="transmembrane region" description="Helical" evidence="1">
    <location>
        <begin position="301"/>
        <end position="323"/>
    </location>
</feature>
<proteinExistence type="predicted"/>
<organism evidence="2 3">
    <name type="scientific">Tritrichomonas foetus</name>
    <dbReference type="NCBI Taxonomy" id="1144522"/>
    <lineage>
        <taxon>Eukaryota</taxon>
        <taxon>Metamonada</taxon>
        <taxon>Parabasalia</taxon>
        <taxon>Tritrichomonadida</taxon>
        <taxon>Tritrichomonadidae</taxon>
        <taxon>Tritrichomonas</taxon>
    </lineage>
</organism>
<accession>A0A1J4JAY2</accession>
<dbReference type="AlphaFoldDB" id="A0A1J4JAY2"/>
<feature type="transmembrane region" description="Helical" evidence="1">
    <location>
        <begin position="343"/>
        <end position="361"/>
    </location>
</feature>
<evidence type="ECO:0000313" key="2">
    <source>
        <dbReference type="EMBL" id="OHS96312.1"/>
    </source>
</evidence>
<feature type="transmembrane region" description="Helical" evidence="1">
    <location>
        <begin position="367"/>
        <end position="389"/>
    </location>
</feature>
<evidence type="ECO:0000256" key="1">
    <source>
        <dbReference type="SAM" id="Phobius"/>
    </source>
</evidence>
<keyword evidence="1" id="KW-1133">Transmembrane helix</keyword>
<feature type="transmembrane region" description="Helical" evidence="1">
    <location>
        <begin position="64"/>
        <end position="85"/>
    </location>
</feature>
<comment type="caution">
    <text evidence="2">The sequence shown here is derived from an EMBL/GenBank/DDBJ whole genome shotgun (WGS) entry which is preliminary data.</text>
</comment>